<dbReference type="InterPro" id="IPR015854">
    <property type="entry name" value="ABC_transpr_LolD-like"/>
</dbReference>
<evidence type="ECO:0000256" key="1">
    <source>
        <dbReference type="ARBA" id="ARBA00022448"/>
    </source>
</evidence>
<evidence type="ECO:0000256" key="3">
    <source>
        <dbReference type="ARBA" id="ARBA00022840"/>
    </source>
</evidence>
<evidence type="ECO:0000256" key="2">
    <source>
        <dbReference type="ARBA" id="ARBA00022741"/>
    </source>
</evidence>
<proteinExistence type="predicted"/>
<dbReference type="InterPro" id="IPR007159">
    <property type="entry name" value="SpoVT-AbrB_dom"/>
</dbReference>
<dbReference type="PANTHER" id="PTHR24220">
    <property type="entry name" value="IMPORT ATP-BINDING PROTEIN"/>
    <property type="match status" value="1"/>
</dbReference>
<dbReference type="Proteomes" id="UP001167160">
    <property type="component" value="Unassembled WGS sequence"/>
</dbReference>
<keyword evidence="2" id="KW-0547">Nucleotide-binding</keyword>
<dbReference type="PROSITE" id="PS50893">
    <property type="entry name" value="ABC_TRANSPORTER_2"/>
    <property type="match status" value="1"/>
</dbReference>
<feature type="region of interest" description="Disordered" evidence="5">
    <location>
        <begin position="313"/>
        <end position="343"/>
    </location>
</feature>
<dbReference type="RefSeq" id="WP_251418473.1">
    <property type="nucleotide sequence ID" value="NZ_JAMQGM010000049.1"/>
</dbReference>
<protein>
    <submittedName>
        <fullName evidence="8">ABC transporter ATP-binding protein</fullName>
    </submittedName>
</protein>
<dbReference type="InterPro" id="IPR003593">
    <property type="entry name" value="AAA+_ATPase"/>
</dbReference>
<organism evidence="8 9">
    <name type="scientific">Streptomyces meridianus</name>
    <dbReference type="NCBI Taxonomy" id="2938945"/>
    <lineage>
        <taxon>Bacteria</taxon>
        <taxon>Bacillati</taxon>
        <taxon>Actinomycetota</taxon>
        <taxon>Actinomycetes</taxon>
        <taxon>Kitasatosporales</taxon>
        <taxon>Streptomycetaceae</taxon>
        <taxon>Streptomyces</taxon>
    </lineage>
</organism>
<dbReference type="PANTHER" id="PTHR24220:SF685">
    <property type="entry name" value="ABC TRANSPORTER RELATED"/>
    <property type="match status" value="1"/>
</dbReference>
<evidence type="ECO:0000256" key="4">
    <source>
        <dbReference type="PROSITE-ProRule" id="PRU01076"/>
    </source>
</evidence>
<evidence type="ECO:0000256" key="5">
    <source>
        <dbReference type="SAM" id="MobiDB-lite"/>
    </source>
</evidence>
<sequence>MSDRVVPVSLAELERRAASDLRPEADHQGALISCERVVRIFTADGVEVQALRGLDLEVERGELLALVGASGSGKSTLMNILAGLDAPTAGSARVAGFDLVDMDADARLSYRRDVVGFVWQQTARNLFPYLTVRQNVLLPMQLNVGRSRRRGRSRRAARAGELLDLLGVAHCHDRRPDRMSGGEQQCAAIAVALANEPELILADEPTGELESDAAEQVLAAFRTVNEELDTTVVLVTHDRTVASAVRRTVAIRDGLTASEVLRGSAVGDDGAEAVTAREYATIDRSGRLQLPQRFTEALAIGRRVVLGLEHDHITVRPGDGPGGADDPPDTSPAAGNPTPQEAS</sequence>
<dbReference type="Pfam" id="PF00005">
    <property type="entry name" value="ABC_tran"/>
    <property type="match status" value="1"/>
</dbReference>
<name>A0ABT0XCL9_9ACTN</name>
<keyword evidence="1" id="KW-0813">Transport</keyword>
<evidence type="ECO:0000259" key="6">
    <source>
        <dbReference type="PROSITE" id="PS50893"/>
    </source>
</evidence>
<feature type="domain" description="ABC transporter" evidence="6">
    <location>
        <begin position="35"/>
        <end position="278"/>
    </location>
</feature>
<dbReference type="GO" id="GO:0005524">
    <property type="term" value="F:ATP binding"/>
    <property type="evidence" value="ECO:0007669"/>
    <property type="project" value="UniProtKB-KW"/>
</dbReference>
<evidence type="ECO:0000313" key="8">
    <source>
        <dbReference type="EMBL" id="MCM2580020.1"/>
    </source>
</evidence>
<keyword evidence="9" id="KW-1185">Reference proteome</keyword>
<comment type="caution">
    <text evidence="8">The sequence shown here is derived from an EMBL/GenBank/DDBJ whole genome shotgun (WGS) entry which is preliminary data.</text>
</comment>
<dbReference type="InterPro" id="IPR017911">
    <property type="entry name" value="MacB-like_ATP-bd"/>
</dbReference>
<accession>A0ABT0XCL9</accession>
<feature type="domain" description="SpoVT-AbrB" evidence="7">
    <location>
        <begin position="277"/>
        <end position="320"/>
    </location>
</feature>
<dbReference type="Gene3D" id="3.40.50.300">
    <property type="entry name" value="P-loop containing nucleotide triphosphate hydrolases"/>
    <property type="match status" value="1"/>
</dbReference>
<reference evidence="8" key="1">
    <citation type="journal article" date="2023" name="Int. J. Syst. Evol. Microbiol.">
        <title>Streptomyces meridianus sp. nov. isolated from brackish water of the Tagus estuary in Alcochete, Portugal.</title>
        <authorList>
            <person name="Santos J.D.N."/>
            <person name="Klimek D."/>
            <person name="Calusinska M."/>
            <person name="Lobo Da Cunha A."/>
            <person name="Catita J."/>
            <person name="Goncalves H."/>
            <person name="Gonzalez I."/>
            <person name="Reyes F."/>
            <person name="Lage O.M."/>
        </authorList>
    </citation>
    <scope>NUCLEOTIDE SEQUENCE</scope>
    <source>
        <strain evidence="8">MTZ3.1</strain>
    </source>
</reference>
<dbReference type="PROSITE" id="PS51740">
    <property type="entry name" value="SPOVT_ABRB"/>
    <property type="match status" value="1"/>
</dbReference>
<dbReference type="CDD" id="cd03255">
    <property type="entry name" value="ABC_MJ0796_LolCDE_FtsE"/>
    <property type="match status" value="1"/>
</dbReference>
<evidence type="ECO:0000259" key="7">
    <source>
        <dbReference type="PROSITE" id="PS51740"/>
    </source>
</evidence>
<dbReference type="InterPro" id="IPR027417">
    <property type="entry name" value="P-loop_NTPase"/>
</dbReference>
<keyword evidence="3 8" id="KW-0067">ATP-binding</keyword>
<dbReference type="InterPro" id="IPR003439">
    <property type="entry name" value="ABC_transporter-like_ATP-bd"/>
</dbReference>
<evidence type="ECO:0000313" key="9">
    <source>
        <dbReference type="Proteomes" id="UP001167160"/>
    </source>
</evidence>
<gene>
    <name evidence="8" type="ORF">M1E25_22175</name>
</gene>
<dbReference type="PROSITE" id="PS00211">
    <property type="entry name" value="ABC_TRANSPORTER_1"/>
    <property type="match status" value="1"/>
</dbReference>
<dbReference type="SUPFAM" id="SSF52540">
    <property type="entry name" value="P-loop containing nucleoside triphosphate hydrolases"/>
    <property type="match status" value="1"/>
</dbReference>
<keyword evidence="4" id="KW-0238">DNA-binding</keyword>
<dbReference type="SMART" id="SM00382">
    <property type="entry name" value="AAA"/>
    <property type="match status" value="1"/>
</dbReference>
<dbReference type="InterPro" id="IPR017871">
    <property type="entry name" value="ABC_transporter-like_CS"/>
</dbReference>
<dbReference type="EMBL" id="JAMQGM010000049">
    <property type="protein sequence ID" value="MCM2580020.1"/>
    <property type="molecule type" value="Genomic_DNA"/>
</dbReference>